<gene>
    <name evidence="1" type="ORF">KTH89_15300</name>
</gene>
<dbReference type="AlphaFoldDB" id="A0A949K0F2"/>
<dbReference type="InterPro" id="IPR013785">
    <property type="entry name" value="Aldolase_TIM"/>
</dbReference>
<dbReference type="PANTHER" id="PTHR35787:SF1">
    <property type="entry name" value="GLYCEROL UPTAKE OPERON ANTITERMINATOR REGULATORY PROTEIN"/>
    <property type="match status" value="1"/>
</dbReference>
<dbReference type="InterPro" id="IPR006699">
    <property type="entry name" value="GlpP"/>
</dbReference>
<dbReference type="PIRSF" id="PIRSF016897">
    <property type="entry name" value="GlpP"/>
    <property type="match status" value="1"/>
</dbReference>
<dbReference type="Gene3D" id="3.20.20.70">
    <property type="entry name" value="Aldolase class I"/>
    <property type="match status" value="1"/>
</dbReference>
<dbReference type="Pfam" id="PF04309">
    <property type="entry name" value="G3P_antiterm"/>
    <property type="match status" value="1"/>
</dbReference>
<dbReference type="Proteomes" id="UP000712157">
    <property type="component" value="Unassembled WGS sequence"/>
</dbReference>
<protein>
    <submittedName>
        <fullName evidence="1">Glycerol-3-phosphate responsive antiterminator</fullName>
    </submittedName>
</protein>
<dbReference type="RefSeq" id="WP_158346518.1">
    <property type="nucleotide sequence ID" value="NZ_JAHQCW010000026.1"/>
</dbReference>
<dbReference type="EMBL" id="JAHQCW010000026">
    <property type="protein sequence ID" value="MBU9737909.1"/>
    <property type="molecule type" value="Genomic_DNA"/>
</dbReference>
<reference evidence="1" key="1">
    <citation type="submission" date="2021-06" db="EMBL/GenBank/DDBJ databases">
        <title>Description of novel taxa of the family Lachnospiraceae.</title>
        <authorList>
            <person name="Chaplin A.V."/>
            <person name="Sokolova S.R."/>
            <person name="Pikina A.P."/>
            <person name="Korzhanova M."/>
            <person name="Belova V."/>
            <person name="Korostin D."/>
            <person name="Efimov B.A."/>
        </authorList>
    </citation>
    <scope>NUCLEOTIDE SEQUENCE</scope>
    <source>
        <strain evidence="1">ASD5720</strain>
    </source>
</reference>
<accession>A0A949K0F2</accession>
<name>A0A949K0F2_9FIRM</name>
<evidence type="ECO:0000313" key="2">
    <source>
        <dbReference type="Proteomes" id="UP000712157"/>
    </source>
</evidence>
<keyword evidence="2" id="KW-1185">Reference proteome</keyword>
<dbReference type="GO" id="GO:0006071">
    <property type="term" value="P:glycerol metabolic process"/>
    <property type="evidence" value="ECO:0007669"/>
    <property type="project" value="InterPro"/>
</dbReference>
<evidence type="ECO:0000313" key="1">
    <source>
        <dbReference type="EMBL" id="MBU9737909.1"/>
    </source>
</evidence>
<dbReference type="PANTHER" id="PTHR35787">
    <property type="entry name" value="GLYCEROL UPTAKE OPERON ANTITERMINATOR REGULATORY PROTEIN"/>
    <property type="match status" value="1"/>
</dbReference>
<comment type="caution">
    <text evidence="1">The sequence shown here is derived from an EMBL/GenBank/DDBJ whole genome shotgun (WGS) entry which is preliminary data.</text>
</comment>
<proteinExistence type="predicted"/>
<dbReference type="GO" id="GO:0006355">
    <property type="term" value="P:regulation of DNA-templated transcription"/>
    <property type="evidence" value="ECO:0007669"/>
    <property type="project" value="InterPro"/>
</dbReference>
<dbReference type="SUPFAM" id="SSF110391">
    <property type="entry name" value="GlpP-like"/>
    <property type="match status" value="1"/>
</dbReference>
<organism evidence="1 2">
    <name type="scientific">Diplocloster agilis</name>
    <dbReference type="NCBI Taxonomy" id="2850323"/>
    <lineage>
        <taxon>Bacteria</taxon>
        <taxon>Bacillati</taxon>
        <taxon>Bacillota</taxon>
        <taxon>Clostridia</taxon>
        <taxon>Lachnospirales</taxon>
        <taxon>Lachnospiraceae</taxon>
        <taxon>Diplocloster</taxon>
    </lineage>
</organism>
<sequence>MKQTFAELIEDCPVIAAVKDPEGLEQSLRAEGNIIFVLYGDLMNIPEIVDRIKESGKTAMVHVDLIAGLTSREIAVEFIQRHTGADGIITTKPALVKKASELGLYTVLRHFIIDSMALSNIERQNDSVHPDVIEILPGVMPKIIRKICTLSRVPVIAGGLITDKEDVMGALSAGAAAISSTNPDVWFL</sequence>